<evidence type="ECO:0000313" key="3">
    <source>
        <dbReference type="Proteomes" id="UP001628179"/>
    </source>
</evidence>
<evidence type="ECO:0000313" key="2">
    <source>
        <dbReference type="EMBL" id="GAB1313090.1"/>
    </source>
</evidence>
<evidence type="ECO:0000256" key="1">
    <source>
        <dbReference type="SAM" id="Phobius"/>
    </source>
</evidence>
<proteinExistence type="predicted"/>
<accession>A0ABQ0G5T5</accession>
<gene>
    <name evidence="2" type="ORF">MFIFM68171_03300</name>
</gene>
<dbReference type="GeneID" id="98174044"/>
<dbReference type="Proteomes" id="UP001628179">
    <property type="component" value="Unassembled WGS sequence"/>
</dbReference>
<dbReference type="RefSeq" id="XP_070914822.1">
    <property type="nucleotide sequence ID" value="XM_071058721.1"/>
</dbReference>
<sequence length="428" mass="46774">MHGEHTPPSVSAPATLTPLGAQQMYSQGAAFRGRYLRPAYRHSRDAASGCHGSAPIDGIEPDAIDNSHLTVLSLSHNHTVASAIVFMQGLYSPSAQAISDCPEADWPVSGSWAESPPDGYQYPNITTVQLGHDPESIMVHGVSYCNKHATSLSTDDVFSGYSSSSRQFYRDLWSKGTFGDSFSLEQADFSNAYNLYECASYNWAYNDDTKCLITDDDLSRLHQHASAEQWIRNANLTVSGKMEGDMIRGVAGLTVASGAVALFTENIVSCGRRNKLNLIFTSHDPFIAFSAVAKSQFMHQDGGHVSLDLPQPGTAITFELFSYEPYDNCKLDPSYGGGNTYLSDCDLWVRFIYHSLECPFGGWSFTMRFEDFNSTVQRFGVDNAEEWCRKCESNADFCDDKDGAVAVALGGAAVVVIIVAIILILTLC</sequence>
<keyword evidence="1" id="KW-0472">Membrane</keyword>
<feature type="transmembrane region" description="Helical" evidence="1">
    <location>
        <begin position="403"/>
        <end position="427"/>
    </location>
</feature>
<keyword evidence="1" id="KW-0812">Transmembrane</keyword>
<reference evidence="2 3" key="1">
    <citation type="submission" date="2024-09" db="EMBL/GenBank/DDBJ databases">
        <title>Itraconazole resistance in Madurella fahalii resulting from another homologue of gene encoding cytochrome P450 14-alpha sterol demethylase (CYP51).</title>
        <authorList>
            <person name="Yoshioka I."/>
            <person name="Fahal A.H."/>
            <person name="Kaneko S."/>
            <person name="Yaguchi T."/>
        </authorList>
    </citation>
    <scope>NUCLEOTIDE SEQUENCE [LARGE SCALE GENOMIC DNA]</scope>
    <source>
        <strain evidence="2 3">IFM 68171</strain>
    </source>
</reference>
<name>A0ABQ0G5T5_9PEZI</name>
<dbReference type="SUPFAM" id="SSF53254">
    <property type="entry name" value="Phosphoglycerate mutase-like"/>
    <property type="match status" value="1"/>
</dbReference>
<protein>
    <submittedName>
        <fullName evidence="2">Uncharacterized protein</fullName>
    </submittedName>
</protein>
<dbReference type="InterPro" id="IPR029033">
    <property type="entry name" value="His_PPase_superfam"/>
</dbReference>
<keyword evidence="3" id="KW-1185">Reference proteome</keyword>
<dbReference type="Gene3D" id="3.40.50.1240">
    <property type="entry name" value="Phosphoglycerate mutase-like"/>
    <property type="match status" value="1"/>
</dbReference>
<keyword evidence="1" id="KW-1133">Transmembrane helix</keyword>
<organism evidence="2 3">
    <name type="scientific">Madurella fahalii</name>
    <dbReference type="NCBI Taxonomy" id="1157608"/>
    <lineage>
        <taxon>Eukaryota</taxon>
        <taxon>Fungi</taxon>
        <taxon>Dikarya</taxon>
        <taxon>Ascomycota</taxon>
        <taxon>Pezizomycotina</taxon>
        <taxon>Sordariomycetes</taxon>
        <taxon>Sordariomycetidae</taxon>
        <taxon>Sordariales</taxon>
        <taxon>Sordariales incertae sedis</taxon>
        <taxon>Madurella</taxon>
    </lineage>
</organism>
<comment type="caution">
    <text evidence="2">The sequence shown here is derived from an EMBL/GenBank/DDBJ whole genome shotgun (WGS) entry which is preliminary data.</text>
</comment>
<dbReference type="EMBL" id="BAAFSV010000002">
    <property type="protein sequence ID" value="GAB1313090.1"/>
    <property type="molecule type" value="Genomic_DNA"/>
</dbReference>